<name>A0A521DMV0_9FLAO</name>
<proteinExistence type="predicted"/>
<keyword evidence="2" id="KW-1185">Reference proteome</keyword>
<organism evidence="1 2">
    <name type="scientific">Flavobacterium nitrogenifigens</name>
    <dbReference type="NCBI Taxonomy" id="1617283"/>
    <lineage>
        <taxon>Bacteria</taxon>
        <taxon>Pseudomonadati</taxon>
        <taxon>Bacteroidota</taxon>
        <taxon>Flavobacteriia</taxon>
        <taxon>Flavobacteriales</taxon>
        <taxon>Flavobacteriaceae</taxon>
        <taxon>Flavobacterium</taxon>
    </lineage>
</organism>
<evidence type="ECO:0000313" key="1">
    <source>
        <dbReference type="EMBL" id="SMO73054.1"/>
    </source>
</evidence>
<dbReference type="Proteomes" id="UP000319267">
    <property type="component" value="Unassembled WGS sequence"/>
</dbReference>
<reference evidence="1 2" key="1">
    <citation type="submission" date="2017-05" db="EMBL/GenBank/DDBJ databases">
        <authorList>
            <person name="Varghese N."/>
            <person name="Submissions S."/>
        </authorList>
    </citation>
    <scope>NUCLEOTIDE SEQUENCE [LARGE SCALE GENOMIC DNA]</scope>
    <source>
        <strain evidence="1 2">DSM 29982</strain>
    </source>
</reference>
<evidence type="ECO:0000313" key="2">
    <source>
        <dbReference type="Proteomes" id="UP000319267"/>
    </source>
</evidence>
<dbReference type="AlphaFoldDB" id="A0A521DMV0"/>
<dbReference type="EMBL" id="FXTQ01000003">
    <property type="protein sequence ID" value="SMO73054.1"/>
    <property type="molecule type" value="Genomic_DNA"/>
</dbReference>
<sequence>MIRINLNFPPRIHELILIDLKKQDSEFHKFIRNYAQRF</sequence>
<accession>A0A521DMV0</accession>
<protein>
    <submittedName>
        <fullName evidence="1">Uncharacterized protein</fullName>
    </submittedName>
</protein>
<gene>
    <name evidence="1" type="ORF">SAMN06265220_103202</name>
</gene>